<dbReference type="EMBL" id="BAAARA010000008">
    <property type="protein sequence ID" value="GAA2349227.1"/>
    <property type="molecule type" value="Genomic_DNA"/>
</dbReference>
<dbReference type="RefSeq" id="WP_344131548.1">
    <property type="nucleotide sequence ID" value="NZ_BAAARA010000008.1"/>
</dbReference>
<proteinExistence type="predicted"/>
<organism evidence="1 2">
    <name type="scientific">Saccharopolyspora halophila</name>
    <dbReference type="NCBI Taxonomy" id="405551"/>
    <lineage>
        <taxon>Bacteria</taxon>
        <taxon>Bacillati</taxon>
        <taxon>Actinomycetota</taxon>
        <taxon>Actinomycetes</taxon>
        <taxon>Pseudonocardiales</taxon>
        <taxon>Pseudonocardiaceae</taxon>
        <taxon>Saccharopolyspora</taxon>
    </lineage>
</organism>
<sequence length="62" mass="6629">MSDEDEETEDSLCRGCGGSGNIKVARRFMHLDTGEISTVMALGRCPYCRANPGRQPGCGPPV</sequence>
<name>A0ABN3GDI0_9PSEU</name>
<dbReference type="Proteomes" id="UP001501218">
    <property type="component" value="Unassembled WGS sequence"/>
</dbReference>
<gene>
    <name evidence="1" type="ORF">GCM10009854_28530</name>
</gene>
<evidence type="ECO:0000313" key="2">
    <source>
        <dbReference type="Proteomes" id="UP001501218"/>
    </source>
</evidence>
<comment type="caution">
    <text evidence="1">The sequence shown here is derived from an EMBL/GenBank/DDBJ whole genome shotgun (WGS) entry which is preliminary data.</text>
</comment>
<keyword evidence="2" id="KW-1185">Reference proteome</keyword>
<accession>A0ABN3GDI0</accession>
<evidence type="ECO:0000313" key="1">
    <source>
        <dbReference type="EMBL" id="GAA2349227.1"/>
    </source>
</evidence>
<protein>
    <submittedName>
        <fullName evidence="1">Uncharacterized protein</fullName>
    </submittedName>
</protein>
<reference evidence="1 2" key="1">
    <citation type="journal article" date="2019" name="Int. J. Syst. Evol. Microbiol.">
        <title>The Global Catalogue of Microorganisms (GCM) 10K type strain sequencing project: providing services to taxonomists for standard genome sequencing and annotation.</title>
        <authorList>
            <consortium name="The Broad Institute Genomics Platform"/>
            <consortium name="The Broad Institute Genome Sequencing Center for Infectious Disease"/>
            <person name="Wu L."/>
            <person name="Ma J."/>
        </authorList>
    </citation>
    <scope>NUCLEOTIDE SEQUENCE [LARGE SCALE GENOMIC DNA]</scope>
    <source>
        <strain evidence="1 2">JCM 16221</strain>
    </source>
</reference>